<comment type="caution">
    <text evidence="2">The sequence shown here is derived from an EMBL/GenBank/DDBJ whole genome shotgun (WGS) entry which is preliminary data.</text>
</comment>
<gene>
    <name evidence="2" type="ORF">PCOR1329_LOCUS54033</name>
</gene>
<keyword evidence="3" id="KW-1185">Reference proteome</keyword>
<accession>A0ABN9V2J7</accession>
<protein>
    <submittedName>
        <fullName evidence="2">Uncharacterized protein</fullName>
    </submittedName>
</protein>
<feature type="non-terminal residue" evidence="2">
    <location>
        <position position="1"/>
    </location>
</feature>
<evidence type="ECO:0000313" key="2">
    <source>
        <dbReference type="EMBL" id="CAK0866999.1"/>
    </source>
</evidence>
<sequence length="170" mass="16849">AAASASAARRRSIAGATEGLGAEAKGRLRELAALAAGSEALLADTVAVCRAEAHGISSVAVAERERQMASLLPMDGGHFVEALRAARAEAKVTGEAAKAAAEKARKAVAEAKAAAQAQASLSSAAKAADPPAAKGAQDEQNLAVLAVVVLLFAAGAMVLSGTDLKALLQK</sequence>
<feature type="transmembrane region" description="Helical" evidence="1">
    <location>
        <begin position="142"/>
        <end position="161"/>
    </location>
</feature>
<reference evidence="2" key="1">
    <citation type="submission" date="2023-10" db="EMBL/GenBank/DDBJ databases">
        <authorList>
            <person name="Chen Y."/>
            <person name="Shah S."/>
            <person name="Dougan E. K."/>
            <person name="Thang M."/>
            <person name="Chan C."/>
        </authorList>
    </citation>
    <scope>NUCLEOTIDE SEQUENCE [LARGE SCALE GENOMIC DNA]</scope>
</reference>
<proteinExistence type="predicted"/>
<evidence type="ECO:0000256" key="1">
    <source>
        <dbReference type="SAM" id="Phobius"/>
    </source>
</evidence>
<name>A0ABN9V2J7_9DINO</name>
<dbReference type="Proteomes" id="UP001189429">
    <property type="component" value="Unassembled WGS sequence"/>
</dbReference>
<keyword evidence="1" id="KW-1133">Transmembrane helix</keyword>
<dbReference type="EMBL" id="CAUYUJ010016598">
    <property type="protein sequence ID" value="CAK0866999.1"/>
    <property type="molecule type" value="Genomic_DNA"/>
</dbReference>
<keyword evidence="1" id="KW-0812">Transmembrane</keyword>
<keyword evidence="1" id="KW-0472">Membrane</keyword>
<evidence type="ECO:0000313" key="3">
    <source>
        <dbReference type="Proteomes" id="UP001189429"/>
    </source>
</evidence>
<organism evidence="2 3">
    <name type="scientific">Prorocentrum cordatum</name>
    <dbReference type="NCBI Taxonomy" id="2364126"/>
    <lineage>
        <taxon>Eukaryota</taxon>
        <taxon>Sar</taxon>
        <taxon>Alveolata</taxon>
        <taxon>Dinophyceae</taxon>
        <taxon>Prorocentrales</taxon>
        <taxon>Prorocentraceae</taxon>
        <taxon>Prorocentrum</taxon>
    </lineage>
</organism>